<proteinExistence type="predicted"/>
<dbReference type="EMBL" id="CP043529">
    <property type="protein sequence ID" value="QEW38250.1"/>
    <property type="molecule type" value="Genomic_DNA"/>
</dbReference>
<dbReference type="RefSeq" id="WP_156343232.1">
    <property type="nucleotide sequence ID" value="NZ_CACRTA010000009.1"/>
</dbReference>
<organism evidence="1 2">
    <name type="scientific">Phocaeicola vulgatus</name>
    <name type="common">Bacteroides vulgatus</name>
    <dbReference type="NCBI Taxonomy" id="821"/>
    <lineage>
        <taxon>Bacteria</taxon>
        <taxon>Pseudomonadati</taxon>
        <taxon>Bacteroidota</taxon>
        <taxon>Bacteroidia</taxon>
        <taxon>Bacteroidales</taxon>
        <taxon>Bacteroidaceae</taxon>
        <taxon>Phocaeicola</taxon>
    </lineage>
</organism>
<dbReference type="AlphaFoldDB" id="A0A5P3AYG0"/>
<accession>A0A5P3AYG0</accession>
<sequence>MAIQLILLKQNPNGVVRENGAIYMFSYYNIFDYAGTLWLVGSSNVRPCFNE</sequence>
<reference evidence="1 2" key="1">
    <citation type="submission" date="2019-09" db="EMBL/GenBank/DDBJ databases">
        <title>Commensal-derived Metabolites Govern Vibrio cholerae Pathogenesis in Host.</title>
        <authorList>
            <person name="Yoon S.S."/>
            <person name="Yoon M.Y."/>
        </authorList>
    </citation>
    <scope>NUCLEOTIDE SEQUENCE [LARGE SCALE GENOMIC DNA]</scope>
    <source>
        <strain evidence="1 2">VIC01</strain>
    </source>
</reference>
<protein>
    <submittedName>
        <fullName evidence="1">Uncharacterized protein</fullName>
    </submittedName>
</protein>
<evidence type="ECO:0000313" key="1">
    <source>
        <dbReference type="EMBL" id="QEW38250.1"/>
    </source>
</evidence>
<dbReference type="Proteomes" id="UP000326091">
    <property type="component" value="Chromosome"/>
</dbReference>
<evidence type="ECO:0000313" key="2">
    <source>
        <dbReference type="Proteomes" id="UP000326091"/>
    </source>
</evidence>
<gene>
    <name evidence="1" type="ORF">VIC01_03874</name>
</gene>
<name>A0A5P3AYG0_PHOVU</name>